<keyword evidence="2" id="KW-1185">Reference proteome</keyword>
<gene>
    <name evidence="1" type="ORF">BCR33DRAFT_711826</name>
</gene>
<organism evidence="1 2">
    <name type="scientific">Rhizoclosmatium globosum</name>
    <dbReference type="NCBI Taxonomy" id="329046"/>
    <lineage>
        <taxon>Eukaryota</taxon>
        <taxon>Fungi</taxon>
        <taxon>Fungi incertae sedis</taxon>
        <taxon>Chytridiomycota</taxon>
        <taxon>Chytridiomycota incertae sedis</taxon>
        <taxon>Chytridiomycetes</taxon>
        <taxon>Chytridiales</taxon>
        <taxon>Chytriomycetaceae</taxon>
        <taxon>Rhizoclosmatium</taxon>
    </lineage>
</organism>
<evidence type="ECO:0000313" key="1">
    <source>
        <dbReference type="EMBL" id="ORY52543.1"/>
    </source>
</evidence>
<protein>
    <submittedName>
        <fullName evidence="1">Uncharacterized protein</fullName>
    </submittedName>
</protein>
<dbReference type="OrthoDB" id="2177206at2759"/>
<proteinExistence type="predicted"/>
<dbReference type="EMBL" id="MCGO01000003">
    <property type="protein sequence ID" value="ORY52543.1"/>
    <property type="molecule type" value="Genomic_DNA"/>
</dbReference>
<dbReference type="Proteomes" id="UP000193642">
    <property type="component" value="Unassembled WGS sequence"/>
</dbReference>
<name>A0A1Y2CZT5_9FUNG</name>
<accession>A0A1Y2CZT5</accession>
<comment type="caution">
    <text evidence="1">The sequence shown here is derived from an EMBL/GenBank/DDBJ whole genome shotgun (WGS) entry which is preliminary data.</text>
</comment>
<feature type="non-terminal residue" evidence="1">
    <location>
        <position position="1"/>
    </location>
</feature>
<dbReference type="AlphaFoldDB" id="A0A1Y2CZT5"/>
<reference evidence="1 2" key="1">
    <citation type="submission" date="2016-07" db="EMBL/GenBank/DDBJ databases">
        <title>Pervasive Adenine N6-methylation of Active Genes in Fungi.</title>
        <authorList>
            <consortium name="DOE Joint Genome Institute"/>
            <person name="Mondo S.J."/>
            <person name="Dannebaum R.O."/>
            <person name="Kuo R.C."/>
            <person name="Labutti K."/>
            <person name="Haridas S."/>
            <person name="Kuo A."/>
            <person name="Salamov A."/>
            <person name="Ahrendt S.R."/>
            <person name="Lipzen A."/>
            <person name="Sullivan W."/>
            <person name="Andreopoulos W.B."/>
            <person name="Clum A."/>
            <person name="Lindquist E."/>
            <person name="Daum C."/>
            <person name="Ramamoorthy G.K."/>
            <person name="Gryganskyi A."/>
            <person name="Culley D."/>
            <person name="Magnuson J.K."/>
            <person name="James T.Y."/>
            <person name="O'Malley M.A."/>
            <person name="Stajich J.E."/>
            <person name="Spatafora J.W."/>
            <person name="Visel A."/>
            <person name="Grigoriev I.V."/>
        </authorList>
    </citation>
    <scope>NUCLEOTIDE SEQUENCE [LARGE SCALE GENOMIC DNA]</scope>
    <source>
        <strain evidence="1 2">JEL800</strain>
    </source>
</reference>
<evidence type="ECO:0000313" key="2">
    <source>
        <dbReference type="Proteomes" id="UP000193642"/>
    </source>
</evidence>
<sequence length="543" mass="60207">TQDVAFSTRVADFASDALALSLLSRKNVALALSAPGFQNNNQCNVMFLIMLRVHLLGTDANGLSRNDRIAMKIAALIWIDSITGIHFITKRNLALEVIGMIFHIADSVCQFPRYATEEGCEHTFGFWRSSIKEFTANDTIYLTAATERYISSSLESGLSTGRVGDTKGYLGMFPDYIQSIKKQVDARQIAIAAKNAALVQGEGSPKRRRGDDDCGVTVTAGLSRVTQLFPFIQQVWNQVVSDVEKLLDLWEVPISARSKFCIKIKSSNELRDLLTSLLPNSVPPIQSKPPCPQTAEICDCGRNCIDSNCVQPRNISPAEERAEQERLFDRIAANFSQTASELDEEASADLDIFLSDLLNQIEEPSTPETTEPVIITPSQDLSTGSKFSDLLKMVGCPNHLSNVERREFVCQKALDLLASIEGEHGTKEVATVPQQHGTIKSRFWNQSAPEYKPSGANDTIGRGSRFRVGTALYVVFGVFKVSYQKWRYEPEVLKTDNAYIHAMKVVQHGYGNAYMDIPSTSTPALERKNGFLLIKVKEVTCWD</sequence>